<dbReference type="PANTHER" id="PTHR43429">
    <property type="entry name" value="PYRIDINE NUCLEOTIDE-DISULFIDE OXIDOREDUCTASE DOMAIN-CONTAINING"/>
    <property type="match status" value="1"/>
</dbReference>
<dbReference type="InterPro" id="IPR041575">
    <property type="entry name" value="Rubredoxin_C"/>
</dbReference>
<reference evidence="8" key="1">
    <citation type="journal article" date="2019" name="Int. J. Syst. Evol. Microbiol.">
        <title>The Global Catalogue of Microorganisms (GCM) 10K type strain sequencing project: providing services to taxonomists for standard genome sequencing and annotation.</title>
        <authorList>
            <consortium name="The Broad Institute Genomics Platform"/>
            <consortium name="The Broad Institute Genome Sequencing Center for Infectious Disease"/>
            <person name="Wu L."/>
            <person name="Ma J."/>
        </authorList>
    </citation>
    <scope>NUCLEOTIDE SEQUENCE [LARGE SCALE GENOMIC DNA]</scope>
    <source>
        <strain evidence="8">CGMCC 4.7241</strain>
    </source>
</reference>
<dbReference type="SUPFAM" id="SSF51905">
    <property type="entry name" value="FAD/NAD(P)-binding domain"/>
    <property type="match status" value="1"/>
</dbReference>
<protein>
    <submittedName>
        <fullName evidence="7">FAD-dependent oxidoreductase</fullName>
    </submittedName>
</protein>
<dbReference type="PANTHER" id="PTHR43429:SF3">
    <property type="entry name" value="NITRITE REDUCTASE [NAD(P)H]"/>
    <property type="match status" value="1"/>
</dbReference>
<dbReference type="InterPro" id="IPR007419">
    <property type="entry name" value="BFD-like_2Fe2S-bd_dom"/>
</dbReference>
<feature type="domain" description="NADH-rubredoxin oxidoreductase C-terminal" evidence="6">
    <location>
        <begin position="315"/>
        <end position="369"/>
    </location>
</feature>
<evidence type="ECO:0000313" key="7">
    <source>
        <dbReference type="EMBL" id="MFC3766270.1"/>
    </source>
</evidence>
<evidence type="ECO:0000256" key="2">
    <source>
        <dbReference type="ARBA" id="ARBA00022630"/>
    </source>
</evidence>
<evidence type="ECO:0000259" key="5">
    <source>
        <dbReference type="Pfam" id="PF07992"/>
    </source>
</evidence>
<evidence type="ECO:0000259" key="4">
    <source>
        <dbReference type="Pfam" id="PF04324"/>
    </source>
</evidence>
<comment type="caution">
    <text evidence="7">The sequence shown here is derived from an EMBL/GenBank/DDBJ whole genome shotgun (WGS) entry which is preliminary data.</text>
</comment>
<dbReference type="InterPro" id="IPR050260">
    <property type="entry name" value="FAD-bd_OxRdtase"/>
</dbReference>
<dbReference type="RefSeq" id="WP_239553814.1">
    <property type="nucleotide sequence ID" value="NZ_JAFBCM010000001.1"/>
</dbReference>
<keyword evidence="3" id="KW-0274">FAD</keyword>
<accession>A0ABV7YQ33</accession>
<dbReference type="Proteomes" id="UP001595699">
    <property type="component" value="Unassembled WGS sequence"/>
</dbReference>
<evidence type="ECO:0000256" key="1">
    <source>
        <dbReference type="ARBA" id="ARBA00001974"/>
    </source>
</evidence>
<keyword evidence="2" id="KW-0285">Flavoprotein</keyword>
<dbReference type="InterPro" id="IPR041854">
    <property type="entry name" value="BFD-like_2Fe2S-bd_dom_sf"/>
</dbReference>
<evidence type="ECO:0000259" key="6">
    <source>
        <dbReference type="Pfam" id="PF18267"/>
    </source>
</evidence>
<dbReference type="PRINTS" id="PR00411">
    <property type="entry name" value="PNDRDTASEI"/>
</dbReference>
<feature type="domain" description="BFD-like [2Fe-2S]-binding" evidence="4">
    <location>
        <begin position="411"/>
        <end position="457"/>
    </location>
</feature>
<dbReference type="Gene3D" id="1.10.10.1100">
    <property type="entry name" value="BFD-like [2Fe-2S]-binding domain"/>
    <property type="match status" value="1"/>
</dbReference>
<dbReference type="PRINTS" id="PR00368">
    <property type="entry name" value="FADPNR"/>
</dbReference>
<gene>
    <name evidence="7" type="ORF">ACFOUW_35960</name>
</gene>
<keyword evidence="8" id="KW-1185">Reference proteome</keyword>
<dbReference type="InterPro" id="IPR023753">
    <property type="entry name" value="FAD/NAD-binding_dom"/>
</dbReference>
<dbReference type="Pfam" id="PF18267">
    <property type="entry name" value="Rubredoxin_C"/>
    <property type="match status" value="1"/>
</dbReference>
<dbReference type="InterPro" id="IPR036188">
    <property type="entry name" value="FAD/NAD-bd_sf"/>
</dbReference>
<organism evidence="7 8">
    <name type="scientific">Tenggerimyces flavus</name>
    <dbReference type="NCBI Taxonomy" id="1708749"/>
    <lineage>
        <taxon>Bacteria</taxon>
        <taxon>Bacillati</taxon>
        <taxon>Actinomycetota</taxon>
        <taxon>Actinomycetes</taxon>
        <taxon>Propionibacteriales</taxon>
        <taxon>Nocardioidaceae</taxon>
        <taxon>Tenggerimyces</taxon>
    </lineage>
</organism>
<dbReference type="Gene3D" id="3.30.390.30">
    <property type="match status" value="1"/>
</dbReference>
<feature type="domain" description="FAD/NAD(P)-binding" evidence="5">
    <location>
        <begin position="1"/>
        <end position="294"/>
    </location>
</feature>
<dbReference type="InterPro" id="IPR016156">
    <property type="entry name" value="FAD/NAD-linked_Rdtase_dimer_sf"/>
</dbReference>
<name>A0ABV7YQ33_9ACTN</name>
<dbReference type="EMBL" id="JBHRZH010000050">
    <property type="protein sequence ID" value="MFC3766270.1"/>
    <property type="molecule type" value="Genomic_DNA"/>
</dbReference>
<dbReference type="Pfam" id="PF07992">
    <property type="entry name" value="Pyr_redox_2"/>
    <property type="match status" value="1"/>
</dbReference>
<evidence type="ECO:0000313" key="8">
    <source>
        <dbReference type="Proteomes" id="UP001595699"/>
    </source>
</evidence>
<comment type="cofactor">
    <cofactor evidence="1">
        <name>FAD</name>
        <dbReference type="ChEBI" id="CHEBI:57692"/>
    </cofactor>
</comment>
<sequence>MSVVIVGYGMAGARFAAELRQRDPRRTITVFGAEPTRSYNRILLSDVLAGKLSEDDVPLAEPEGPLDLRVGVEVVDLDPAERTIRSDDGRTTRYDTLVFATGSLPMVPPVAGLTRPNATLIDGAATFRTLDDCRKIVATAATAKNAIVLGGGLLGLEAARGLAMRGLNVEVLHPRRQLMERQLNAEASQLLVVTLANLGVSVRPNGVAAEVQGTERVEGILLEDGTELPADLLVIACGVRPQTAVAERAGLEVGRGIVVDDRMRTSDPHIYAIGDCSEHRGVSYGFVAPAWEQAKVAAEVICGGTSRYLGSRQVARLKANGVDLATLGDPHLDDERAEVVTFTDVARGTYQKVVIRDQRLVGAILLGDNPTVGTVTQIFDRDLPVPNDPRSLLFGGSGDAAPATSSPNATLCNCNGVTTGAIVRAWVGGARTTADVVAATRASTGCGTCRDVVESFVAELADEAATEEVVA</sequence>
<dbReference type="Gene3D" id="3.50.50.60">
    <property type="entry name" value="FAD/NAD(P)-binding domain"/>
    <property type="match status" value="2"/>
</dbReference>
<dbReference type="Pfam" id="PF04324">
    <property type="entry name" value="Fer2_BFD"/>
    <property type="match status" value="1"/>
</dbReference>
<evidence type="ECO:0000256" key="3">
    <source>
        <dbReference type="ARBA" id="ARBA00022827"/>
    </source>
</evidence>
<proteinExistence type="predicted"/>